<dbReference type="Pfam" id="PF09754">
    <property type="entry name" value="PAC2"/>
    <property type="match status" value="1"/>
</dbReference>
<sequence length="236" mass="26326">MKFIDKLEPDINKPLIIAAMQDMGNVGSIVVNFINNALNSVTFRSVKSTTPYVFDKGGYIEVPEEYWEYKYGNDIIIFGGGRGQPEQNDELNELCQDVIDVAKKYDAKFIYTVGGFHTSKQFGKHPTTYVTTTSRSLLEQIRNLGIETTPHESVITGFNGLILGYAKLNGINGMGLYGELLDPRIPQYRAAKSIIETLEKLTYQKFGSLSELDIKADAVDNQLKGNMNDDDKFSVG</sequence>
<dbReference type="Gene3D" id="3.40.50.10900">
    <property type="entry name" value="PAC-like subunit"/>
    <property type="match status" value="1"/>
</dbReference>
<dbReference type="InterPro" id="IPR038389">
    <property type="entry name" value="PSMG2_sf"/>
</dbReference>
<dbReference type="PANTHER" id="PTHR35610">
    <property type="entry name" value="3-ISOPROPYLMALATE DEHYDRATASE-RELATED"/>
    <property type="match status" value="1"/>
</dbReference>
<dbReference type="EMBL" id="UINC01025612">
    <property type="protein sequence ID" value="SVB01500.1"/>
    <property type="molecule type" value="Genomic_DNA"/>
</dbReference>
<protein>
    <recommendedName>
        <fullName evidence="2">PAC2 family protein</fullName>
    </recommendedName>
</protein>
<dbReference type="InterPro" id="IPR019151">
    <property type="entry name" value="Proteasome_assmbl_chaperone_2"/>
</dbReference>
<accession>A0A382AIX0</accession>
<evidence type="ECO:0000313" key="1">
    <source>
        <dbReference type="EMBL" id="SVB01500.1"/>
    </source>
</evidence>
<proteinExistence type="predicted"/>
<evidence type="ECO:0008006" key="2">
    <source>
        <dbReference type="Google" id="ProtNLM"/>
    </source>
</evidence>
<organism evidence="1">
    <name type="scientific">marine metagenome</name>
    <dbReference type="NCBI Taxonomy" id="408172"/>
    <lineage>
        <taxon>unclassified sequences</taxon>
        <taxon>metagenomes</taxon>
        <taxon>ecological metagenomes</taxon>
    </lineage>
</organism>
<gene>
    <name evidence="1" type="ORF">METZ01_LOCUS154354</name>
</gene>
<name>A0A382AIX0_9ZZZZ</name>
<reference evidence="1" key="1">
    <citation type="submission" date="2018-05" db="EMBL/GenBank/DDBJ databases">
        <authorList>
            <person name="Lanie J.A."/>
            <person name="Ng W.-L."/>
            <person name="Kazmierczak K.M."/>
            <person name="Andrzejewski T.M."/>
            <person name="Davidsen T.M."/>
            <person name="Wayne K.J."/>
            <person name="Tettelin H."/>
            <person name="Glass J.I."/>
            <person name="Rusch D."/>
            <person name="Podicherti R."/>
            <person name="Tsui H.-C.T."/>
            <person name="Winkler M.E."/>
        </authorList>
    </citation>
    <scope>NUCLEOTIDE SEQUENCE</scope>
</reference>
<dbReference type="SUPFAM" id="SSF159659">
    <property type="entry name" value="Cgl1923-like"/>
    <property type="match status" value="1"/>
</dbReference>
<dbReference type="PANTHER" id="PTHR35610:SF7">
    <property type="entry name" value="3-ISOPROPYLMALATE DEHYDRATASE"/>
    <property type="match status" value="1"/>
</dbReference>
<dbReference type="AlphaFoldDB" id="A0A382AIX0"/>